<accession>A0A5R9G5U7</accession>
<dbReference type="AlphaFoldDB" id="A0A5R9G5U7"/>
<gene>
    <name evidence="3" type="ORF">FE782_28150</name>
</gene>
<evidence type="ECO:0000256" key="2">
    <source>
        <dbReference type="SAM" id="Phobius"/>
    </source>
</evidence>
<dbReference type="RefSeq" id="WP_138197688.1">
    <property type="nucleotide sequence ID" value="NZ_VCIW01000027.1"/>
</dbReference>
<evidence type="ECO:0000313" key="3">
    <source>
        <dbReference type="EMBL" id="TLS48878.1"/>
    </source>
</evidence>
<name>A0A5R9G5U7_9BACL</name>
<evidence type="ECO:0000256" key="1">
    <source>
        <dbReference type="SAM" id="MobiDB-lite"/>
    </source>
</evidence>
<protein>
    <submittedName>
        <fullName evidence="3">DUF4446 family protein</fullName>
    </submittedName>
</protein>
<dbReference type="Proteomes" id="UP000309676">
    <property type="component" value="Unassembled WGS sequence"/>
</dbReference>
<reference evidence="3 4" key="1">
    <citation type="submission" date="2019-05" db="EMBL/GenBank/DDBJ databases">
        <authorList>
            <person name="Narsing Rao M.P."/>
            <person name="Li W.J."/>
        </authorList>
    </citation>
    <scope>NUCLEOTIDE SEQUENCE [LARGE SCALE GENOMIC DNA]</scope>
    <source>
        <strain evidence="3 4">SYSU_K30003</strain>
    </source>
</reference>
<keyword evidence="2" id="KW-0812">Transmembrane</keyword>
<dbReference type="Pfam" id="PF14584">
    <property type="entry name" value="DUF4446"/>
    <property type="match status" value="1"/>
</dbReference>
<dbReference type="OrthoDB" id="5244042at2"/>
<sequence>MGETVVFEVPLEGWISAGTVLIVLLFVLWIAALVRIGRLKRRLHAFVDGSGMPDLESVMRQMHERMNALASKTEAHGHAIEKLEAKSGRMKSNVGVVRYNPFEDRGSDLSFSVAFLDDREDGVVISALHSRDESRVYAKPLEAGASGYPLTPEEKRAITQAKPKL</sequence>
<comment type="caution">
    <text evidence="3">The sequence shown here is derived from an EMBL/GenBank/DDBJ whole genome shotgun (WGS) entry which is preliminary data.</text>
</comment>
<feature type="region of interest" description="Disordered" evidence="1">
    <location>
        <begin position="144"/>
        <end position="165"/>
    </location>
</feature>
<proteinExistence type="predicted"/>
<dbReference type="EMBL" id="VCIW01000027">
    <property type="protein sequence ID" value="TLS48878.1"/>
    <property type="molecule type" value="Genomic_DNA"/>
</dbReference>
<keyword evidence="2" id="KW-0472">Membrane</keyword>
<evidence type="ECO:0000313" key="4">
    <source>
        <dbReference type="Proteomes" id="UP000309676"/>
    </source>
</evidence>
<organism evidence="3 4">
    <name type="scientific">Paenibacillus antri</name>
    <dbReference type="NCBI Taxonomy" id="2582848"/>
    <lineage>
        <taxon>Bacteria</taxon>
        <taxon>Bacillati</taxon>
        <taxon>Bacillota</taxon>
        <taxon>Bacilli</taxon>
        <taxon>Bacillales</taxon>
        <taxon>Paenibacillaceae</taxon>
        <taxon>Paenibacillus</taxon>
    </lineage>
</organism>
<keyword evidence="4" id="KW-1185">Reference proteome</keyword>
<dbReference type="InterPro" id="IPR027981">
    <property type="entry name" value="DUF4446"/>
</dbReference>
<feature type="transmembrane region" description="Helical" evidence="2">
    <location>
        <begin position="14"/>
        <end position="34"/>
    </location>
</feature>
<keyword evidence="2" id="KW-1133">Transmembrane helix</keyword>